<organism evidence="1 2">
    <name type="scientific">Trichogramma kaykai</name>
    <dbReference type="NCBI Taxonomy" id="54128"/>
    <lineage>
        <taxon>Eukaryota</taxon>
        <taxon>Metazoa</taxon>
        <taxon>Ecdysozoa</taxon>
        <taxon>Arthropoda</taxon>
        <taxon>Hexapoda</taxon>
        <taxon>Insecta</taxon>
        <taxon>Pterygota</taxon>
        <taxon>Neoptera</taxon>
        <taxon>Endopterygota</taxon>
        <taxon>Hymenoptera</taxon>
        <taxon>Apocrita</taxon>
        <taxon>Proctotrupomorpha</taxon>
        <taxon>Chalcidoidea</taxon>
        <taxon>Trichogrammatidae</taxon>
        <taxon>Trichogramma</taxon>
    </lineage>
</organism>
<sequence>MRQRVVNPLRTTANLTPLLSRPTRSDVFIIALLFFLFVDRIDTGVLSRRLREDLLAEQRQRRARGLQVAARQVSASQSRPQPVIQLTKTAMNGYKIKKMQWEEEEEEEEDEEKSY</sequence>
<evidence type="ECO:0000313" key="2">
    <source>
        <dbReference type="Proteomes" id="UP001627154"/>
    </source>
</evidence>
<keyword evidence="2" id="KW-1185">Reference proteome</keyword>
<gene>
    <name evidence="1" type="ORF">TKK_001293</name>
</gene>
<proteinExistence type="predicted"/>
<comment type="caution">
    <text evidence="1">The sequence shown here is derived from an EMBL/GenBank/DDBJ whole genome shotgun (WGS) entry which is preliminary data.</text>
</comment>
<protein>
    <submittedName>
        <fullName evidence="1">Uncharacterized protein</fullName>
    </submittedName>
</protein>
<accession>A0ABD2XL74</accession>
<dbReference type="Proteomes" id="UP001627154">
    <property type="component" value="Unassembled WGS sequence"/>
</dbReference>
<reference evidence="1 2" key="1">
    <citation type="journal article" date="2024" name="bioRxiv">
        <title>A reference genome for Trichogramma kaykai: A tiny desert-dwelling parasitoid wasp with competing sex-ratio distorters.</title>
        <authorList>
            <person name="Culotta J."/>
            <person name="Lindsey A.R."/>
        </authorList>
    </citation>
    <scope>NUCLEOTIDE SEQUENCE [LARGE SCALE GENOMIC DNA]</scope>
    <source>
        <strain evidence="1 2">KSX58</strain>
    </source>
</reference>
<dbReference type="AlphaFoldDB" id="A0ABD2XL74"/>
<name>A0ABD2XL74_9HYME</name>
<evidence type="ECO:0000313" key="1">
    <source>
        <dbReference type="EMBL" id="KAL3405860.1"/>
    </source>
</evidence>
<dbReference type="EMBL" id="JBJJXI010000019">
    <property type="protein sequence ID" value="KAL3405860.1"/>
    <property type="molecule type" value="Genomic_DNA"/>
</dbReference>